<dbReference type="InterPro" id="IPR053793">
    <property type="entry name" value="PB1-like"/>
</dbReference>
<dbReference type="InterPro" id="IPR000270">
    <property type="entry name" value="PB1_dom"/>
</dbReference>
<feature type="compositionally biased region" description="Polar residues" evidence="1">
    <location>
        <begin position="374"/>
        <end position="383"/>
    </location>
</feature>
<feature type="compositionally biased region" description="Gly residues" evidence="1">
    <location>
        <begin position="106"/>
        <end position="118"/>
    </location>
</feature>
<dbReference type="PROSITE" id="PS51745">
    <property type="entry name" value="PB1"/>
    <property type="match status" value="1"/>
</dbReference>
<proteinExistence type="predicted"/>
<accession>A0A830HKV9</accession>
<feature type="domain" description="PB1" evidence="2">
    <location>
        <begin position="5"/>
        <end position="82"/>
    </location>
</feature>
<dbReference type="Pfam" id="PF00564">
    <property type="entry name" value="PB1"/>
    <property type="match status" value="1"/>
</dbReference>
<keyword evidence="4" id="KW-1185">Reference proteome</keyword>
<evidence type="ECO:0000313" key="3">
    <source>
        <dbReference type="EMBL" id="GHP07512.1"/>
    </source>
</evidence>
<dbReference type="AlphaFoldDB" id="A0A830HKV9"/>
<dbReference type="Gene3D" id="3.10.20.90">
    <property type="entry name" value="Phosphatidylinositol 3-kinase Catalytic Subunit, Chain A, domain 1"/>
    <property type="match status" value="1"/>
</dbReference>
<sequence>MAEVERVVKLRHNGVCHCVSLTHSTTYAALIDTVAQKFDKTQHNPTITYVDSDGDVCVITDSASLLIAFDDAKEKKLTFDVVMPPTTTTTTTTPTTTPTKRSSGVDDGGGGDALGAGAGADVAATPSPAKRLRSVVVIDDDDDGAATTTAQKRVSWGPILKSHRVKPLTSCDASDIAQRNRAEHKDTWLWHLVGVMSVADNGDGMMLEMSGASKVQAGYDGGTQFGWKTTKSENVATNKTRHVAAWAAGVQTPTGLVGKGVPVGFRHEWQYGNADGIPPMRVGGGRSVLTSFHWDEVKTEREWVVNWRARCDRGVLAPGRYLVVLDQRAERIKTGAHPWYNTEAVGTLVACTSDADARRILSSLGPNPSRGVPNHTQYGKTTI</sequence>
<organism evidence="3 4">
    <name type="scientific">Pycnococcus provasolii</name>
    <dbReference type="NCBI Taxonomy" id="41880"/>
    <lineage>
        <taxon>Eukaryota</taxon>
        <taxon>Viridiplantae</taxon>
        <taxon>Chlorophyta</taxon>
        <taxon>Pseudoscourfieldiophyceae</taxon>
        <taxon>Pseudoscourfieldiales</taxon>
        <taxon>Pycnococcaceae</taxon>
        <taxon>Pycnococcus</taxon>
    </lineage>
</organism>
<dbReference type="CDD" id="cd05992">
    <property type="entry name" value="PB1"/>
    <property type="match status" value="1"/>
</dbReference>
<evidence type="ECO:0000256" key="1">
    <source>
        <dbReference type="SAM" id="MobiDB-lite"/>
    </source>
</evidence>
<evidence type="ECO:0000313" key="4">
    <source>
        <dbReference type="Proteomes" id="UP000660262"/>
    </source>
</evidence>
<feature type="compositionally biased region" description="Low complexity" evidence="1">
    <location>
        <begin position="84"/>
        <end position="99"/>
    </location>
</feature>
<dbReference type="EMBL" id="BNJQ01000017">
    <property type="protein sequence ID" value="GHP07512.1"/>
    <property type="molecule type" value="Genomic_DNA"/>
</dbReference>
<evidence type="ECO:0000259" key="2">
    <source>
        <dbReference type="PROSITE" id="PS51745"/>
    </source>
</evidence>
<comment type="caution">
    <text evidence="3">The sequence shown here is derived from an EMBL/GenBank/DDBJ whole genome shotgun (WGS) entry which is preliminary data.</text>
</comment>
<dbReference type="SUPFAM" id="SSF54277">
    <property type="entry name" value="CAD &amp; PB1 domains"/>
    <property type="match status" value="1"/>
</dbReference>
<gene>
    <name evidence="3" type="ORF">PPROV_000625400</name>
</gene>
<name>A0A830HKV9_9CHLO</name>
<reference evidence="3" key="1">
    <citation type="submission" date="2020-10" db="EMBL/GenBank/DDBJ databases">
        <title>Unveiling of a novel bifunctional photoreceptor, Dualchrome1, isolated from a cosmopolitan green alga.</title>
        <authorList>
            <person name="Suzuki S."/>
            <person name="Kawachi M."/>
        </authorList>
    </citation>
    <scope>NUCLEOTIDE SEQUENCE</scope>
    <source>
        <strain evidence="3">NIES 2893</strain>
    </source>
</reference>
<dbReference type="SMART" id="SM00666">
    <property type="entry name" value="PB1"/>
    <property type="match status" value="1"/>
</dbReference>
<feature type="region of interest" description="Disordered" evidence="1">
    <location>
        <begin position="84"/>
        <end position="125"/>
    </location>
</feature>
<protein>
    <recommendedName>
        <fullName evidence="2">PB1 domain-containing protein</fullName>
    </recommendedName>
</protein>
<feature type="region of interest" description="Disordered" evidence="1">
    <location>
        <begin position="362"/>
        <end position="383"/>
    </location>
</feature>
<dbReference type="Proteomes" id="UP000660262">
    <property type="component" value="Unassembled WGS sequence"/>
</dbReference>